<feature type="transmembrane region" description="Helical" evidence="2">
    <location>
        <begin position="470"/>
        <end position="489"/>
    </location>
</feature>
<feature type="transmembrane region" description="Helical" evidence="2">
    <location>
        <begin position="364"/>
        <end position="382"/>
    </location>
</feature>
<keyword evidence="2" id="KW-0812">Transmembrane</keyword>
<gene>
    <name evidence="4" type="ORF">ACFO0D_03485</name>
</gene>
<feature type="transmembrane region" description="Helical" evidence="2">
    <location>
        <begin position="437"/>
        <end position="458"/>
    </location>
</feature>
<evidence type="ECO:0000313" key="5">
    <source>
        <dbReference type="Proteomes" id="UP001595952"/>
    </source>
</evidence>
<feature type="domain" description="Transglutaminase-like" evidence="3">
    <location>
        <begin position="702"/>
        <end position="773"/>
    </location>
</feature>
<keyword evidence="2" id="KW-0472">Membrane</keyword>
<dbReference type="InterPro" id="IPR021878">
    <property type="entry name" value="TgpA_N"/>
</dbReference>
<feature type="region of interest" description="Disordered" evidence="1">
    <location>
        <begin position="184"/>
        <end position="211"/>
    </location>
</feature>
<name>A0ABV9I7F7_9DEIO</name>
<dbReference type="InterPro" id="IPR025403">
    <property type="entry name" value="TgpA-like_C"/>
</dbReference>
<feature type="transmembrane region" description="Helical" evidence="2">
    <location>
        <begin position="20"/>
        <end position="38"/>
    </location>
</feature>
<dbReference type="EMBL" id="JBHSEI010000001">
    <property type="protein sequence ID" value="MFC4637399.1"/>
    <property type="molecule type" value="Genomic_DNA"/>
</dbReference>
<dbReference type="SMART" id="SM00460">
    <property type="entry name" value="TGc"/>
    <property type="match status" value="1"/>
</dbReference>
<protein>
    <submittedName>
        <fullName evidence="4">TransglutaminaseTgpA domain-containing protein</fullName>
    </submittedName>
</protein>
<keyword evidence="2" id="KW-1133">Transmembrane helix</keyword>
<dbReference type="InterPro" id="IPR002931">
    <property type="entry name" value="Transglutaminase-like"/>
</dbReference>
<feature type="transmembrane region" description="Helical" evidence="2">
    <location>
        <begin position="845"/>
        <end position="864"/>
    </location>
</feature>
<dbReference type="Pfam" id="PF01841">
    <property type="entry name" value="Transglut_core"/>
    <property type="match status" value="1"/>
</dbReference>
<dbReference type="PANTHER" id="PTHR42736">
    <property type="entry name" value="PROTEIN-GLUTAMINE GAMMA-GLUTAMYLTRANSFERASE"/>
    <property type="match status" value="1"/>
</dbReference>
<dbReference type="Proteomes" id="UP001595952">
    <property type="component" value="Unassembled WGS sequence"/>
</dbReference>
<dbReference type="InterPro" id="IPR052901">
    <property type="entry name" value="Bact_TGase-like"/>
</dbReference>
<dbReference type="PANTHER" id="PTHR42736:SF1">
    <property type="entry name" value="PROTEIN-GLUTAMINE GAMMA-GLUTAMYLTRANSFERASE"/>
    <property type="match status" value="1"/>
</dbReference>
<proteinExistence type="predicted"/>
<accession>A0ABV9I7F7</accession>
<reference evidence="5" key="1">
    <citation type="journal article" date="2019" name="Int. J. Syst. Evol. Microbiol.">
        <title>The Global Catalogue of Microorganisms (GCM) 10K type strain sequencing project: providing services to taxonomists for standard genome sequencing and annotation.</title>
        <authorList>
            <consortium name="The Broad Institute Genomics Platform"/>
            <consortium name="The Broad Institute Genome Sequencing Center for Infectious Disease"/>
            <person name="Wu L."/>
            <person name="Ma J."/>
        </authorList>
    </citation>
    <scope>NUCLEOTIDE SEQUENCE [LARGE SCALE GENOMIC DNA]</scope>
    <source>
        <strain evidence="5">CCUG 55995</strain>
    </source>
</reference>
<dbReference type="Gene3D" id="3.10.620.30">
    <property type="match status" value="1"/>
</dbReference>
<dbReference type="RefSeq" id="WP_380060421.1">
    <property type="nucleotide sequence ID" value="NZ_JBHSEI010000001.1"/>
</dbReference>
<evidence type="ECO:0000259" key="3">
    <source>
        <dbReference type="SMART" id="SM00460"/>
    </source>
</evidence>
<evidence type="ECO:0000256" key="1">
    <source>
        <dbReference type="SAM" id="MobiDB-lite"/>
    </source>
</evidence>
<evidence type="ECO:0000256" key="2">
    <source>
        <dbReference type="SAM" id="Phobius"/>
    </source>
</evidence>
<sequence>MAAPTPPTGTPSLRPTRFGLAFLGLIVLTLIGCVNYSLSLGYGLTFLLGGVWIMTAAPLARAARGLTLTLDPPPVAVAGTPARFAVQAQTSGAAVTVRVRLRSAAGDRAQVTLQASAGQPGQGGLDLPARVRGPLPVAAAGAAVLDPLGLWELRQPLPLPAPLLVFPAPEPGAPLPPVRVRAGEGEGRARQPGNEDFAGLRPYTPGDSPRQISWRHAARTGQLLTRETDAPQGLARHLDWADTTGDPEARLSRLSAWVQTLRAQDIPFSLSIPGTELPLGSGEGHAQSALVALARQAPLPTAPVIKAGTAAAPGVEGAALRATLLALGVAALPLVLRVPVWASALTLGLLAYAAARTRRPLPPAPAWLLGVLAGLGGVALHAHYGTLLGRDGGTAILALLIALKAAETRTPRDGRLLVLLGLFLTATHFFHDQGPLTALHALLSVAVLMAASAAWVAPEGGADPRPQLRAALRLMGLAAPVALTLFLLFPRPDGPLWTLPLQGPSQTGLANEITAGEFSDLAQDDRVAFRADFAGDVPPPDSRYWRGPVFEAYDGVRWTQVRVPGPVPSVQPTGKGWTYSLTLEPTQTPWLLALDAPVRLPPGAVLTSAFQAAARPSGTRRRYLLESQPARLGVSEDRERLTFDLQLPAGQSPRARALAASWQGLAPAARVDAALAFLRRGGFTYTLSPPTLPEANRVDAFLFGSRTGFCEHYASAFTFLMRAAGLPARIVGGYLGGQVNPAGGYLIVRQQDAHAWTEVWLPGQGWVRVDPTSHVAPARVNADLRTALTRPQATAALAPGPAAQLRLRLDAVQNRWNDWVVGYDGAQQRDLLGRVGLGEVGSGPYLLVLALLLGAALLPGLLVLRAQGRPRDPAARALHDLATRLRLPRGPGETVTVYLERAAAQVPHAQEALDEVRAAYHRARYAPEDPAPHLRALQAAVRRVRRRGRAR</sequence>
<comment type="caution">
    <text evidence="4">The sequence shown here is derived from an EMBL/GenBank/DDBJ whole genome shotgun (WGS) entry which is preliminary data.</text>
</comment>
<keyword evidence="5" id="KW-1185">Reference proteome</keyword>
<feature type="transmembrane region" description="Helical" evidence="2">
    <location>
        <begin position="324"/>
        <end position="352"/>
    </location>
</feature>
<dbReference type="InterPro" id="IPR038765">
    <property type="entry name" value="Papain-like_cys_pep_sf"/>
</dbReference>
<evidence type="ECO:0000313" key="4">
    <source>
        <dbReference type="EMBL" id="MFC4637399.1"/>
    </source>
</evidence>
<dbReference type="Pfam" id="PF11992">
    <property type="entry name" value="TgpA_N"/>
    <property type="match status" value="1"/>
</dbReference>
<dbReference type="Pfam" id="PF13559">
    <property type="entry name" value="DUF4129"/>
    <property type="match status" value="1"/>
</dbReference>
<organism evidence="4 5">
    <name type="scientific">Deinococcus hohokamensis</name>
    <dbReference type="NCBI Taxonomy" id="309883"/>
    <lineage>
        <taxon>Bacteria</taxon>
        <taxon>Thermotogati</taxon>
        <taxon>Deinococcota</taxon>
        <taxon>Deinococci</taxon>
        <taxon>Deinococcales</taxon>
        <taxon>Deinococcaceae</taxon>
        <taxon>Deinococcus</taxon>
    </lineage>
</organism>
<feature type="transmembrane region" description="Helical" evidence="2">
    <location>
        <begin position="44"/>
        <end position="63"/>
    </location>
</feature>
<dbReference type="SUPFAM" id="SSF54001">
    <property type="entry name" value="Cysteine proteinases"/>
    <property type="match status" value="1"/>
</dbReference>